<evidence type="ECO:0000313" key="2">
    <source>
        <dbReference type="Proteomes" id="UP001321481"/>
    </source>
</evidence>
<evidence type="ECO:0000313" key="1">
    <source>
        <dbReference type="EMBL" id="MDJ1114848.1"/>
    </source>
</evidence>
<dbReference type="Proteomes" id="UP001321481">
    <property type="component" value="Unassembled WGS sequence"/>
</dbReference>
<proteinExistence type="predicted"/>
<organism evidence="1 2">
    <name type="scientific">Microbacterium dauci</name>
    <dbReference type="NCBI Taxonomy" id="3048008"/>
    <lineage>
        <taxon>Bacteria</taxon>
        <taxon>Bacillati</taxon>
        <taxon>Actinomycetota</taxon>
        <taxon>Actinomycetes</taxon>
        <taxon>Micrococcales</taxon>
        <taxon>Microbacteriaceae</taxon>
        <taxon>Microbacterium</taxon>
    </lineage>
</organism>
<name>A0ABT6ZFA7_9MICO</name>
<dbReference type="SUPFAM" id="SSF48239">
    <property type="entry name" value="Terpenoid cyclases/Protein prenyltransferases"/>
    <property type="match status" value="1"/>
</dbReference>
<reference evidence="1 2" key="1">
    <citation type="submission" date="2023-05" db="EMBL/GenBank/DDBJ databases">
        <title>Microbacterium dauci sp.nov., Isolated from Carrot Rhizosphere Soil.</title>
        <authorList>
            <person name="Xiao Z."/>
            <person name="Zheng J."/>
        </authorList>
    </citation>
    <scope>NUCLEOTIDE SEQUENCE [LARGE SCALE GENOMIC DNA]</scope>
    <source>
        <strain evidence="1 2">LX3-4</strain>
    </source>
</reference>
<dbReference type="InterPro" id="IPR008930">
    <property type="entry name" value="Terpenoid_cyclase/PrenylTrfase"/>
</dbReference>
<gene>
    <name evidence="1" type="ORF">QNI14_10325</name>
</gene>
<comment type="caution">
    <text evidence="1">The sequence shown here is derived from an EMBL/GenBank/DDBJ whole genome shotgun (WGS) entry which is preliminary data.</text>
</comment>
<dbReference type="RefSeq" id="WP_283716509.1">
    <property type="nucleotide sequence ID" value="NZ_JASJND010000006.1"/>
</dbReference>
<keyword evidence="2" id="KW-1185">Reference proteome</keyword>
<sequence length="326" mass="36704">MIERDVLDWLLDTDPSLRWQVERDLLGEPPEIWARTRARIATEGHGAALLSHQDPDGQWAGGAFFPADVVARLQAGLPPEGDGQPFTATTWSLTFLREWGLDPAVLADTDRKLESVVWEYEDMPYWGGEVDVCINAMTLGNGTWLGRDMSALADWFVAHQLPDGGWNCEWVEGSTRSSFHSTINAVRALLEYEQRVGATPEMIATRRRGEEYLLARRLRYRLSNGEPLGGWTDVLMYPPRAQFTTLKALDHLTAAALHDGIPFDERMTEAVESIRARRRPDGTWVQEHVIPGRVWFPLDVAEGEPSPWLTFQALRVLSRWDAAASG</sequence>
<accession>A0ABT6ZFA7</accession>
<protein>
    <submittedName>
        <fullName evidence="1">Squalene cyclase</fullName>
    </submittedName>
</protein>
<dbReference type="EMBL" id="JASJND010000006">
    <property type="protein sequence ID" value="MDJ1114848.1"/>
    <property type="molecule type" value="Genomic_DNA"/>
</dbReference>
<dbReference type="Gene3D" id="1.50.10.20">
    <property type="match status" value="1"/>
</dbReference>